<dbReference type="Proteomes" id="UP000318447">
    <property type="component" value="Unassembled WGS sequence"/>
</dbReference>
<protein>
    <submittedName>
        <fullName evidence="2">Hypothetical_protein_conserved</fullName>
    </submittedName>
</protein>
<dbReference type="InterPro" id="IPR051828">
    <property type="entry name" value="HAD-like_hydrolase_domain"/>
</dbReference>
<keyword evidence="5" id="KW-1185">Reference proteome</keyword>
<reference evidence="7" key="3">
    <citation type="submission" date="2019-02" db="EMBL/GenBank/DDBJ databases">
        <title>FDA dAtabase for Regulatory Grade micrObial Sequences (FDA-ARGOS): Supporting development and validation of Infectious Disease Dx tests.</title>
        <authorList>
            <person name="Duncan R."/>
            <person name="Fisher C."/>
            <person name="Tallon L."/>
            <person name="Sadzewicz L."/>
            <person name="Sengamalay N."/>
            <person name="Ott S."/>
            <person name="Godinez A."/>
            <person name="Nagaraj S."/>
            <person name="Vavikolanu K."/>
            <person name="Vyas G."/>
            <person name="Nadendla S."/>
            <person name="Aluvathingal J."/>
            <person name="Sichtig H."/>
        </authorList>
    </citation>
    <scope>NUCLEOTIDE SEQUENCE [LARGE SCALE GENOMIC DNA]</scope>
    <source>
        <strain evidence="7">FDAARGOS_360</strain>
    </source>
</reference>
<evidence type="ECO:0000313" key="7">
    <source>
        <dbReference type="Proteomes" id="UP000318821"/>
    </source>
</evidence>
<organism evidence="1 5">
    <name type="scientific">Leishmania donovani</name>
    <dbReference type="NCBI Taxonomy" id="5661"/>
    <lineage>
        <taxon>Eukaryota</taxon>
        <taxon>Discoba</taxon>
        <taxon>Euglenozoa</taxon>
        <taxon>Kinetoplastea</taxon>
        <taxon>Metakinetoplastina</taxon>
        <taxon>Trypanosomatida</taxon>
        <taxon>Trypanosomatidae</taxon>
        <taxon>Leishmaniinae</taxon>
        <taxon>Leishmania</taxon>
    </lineage>
</organism>
<dbReference type="Gene3D" id="3.40.50.1000">
    <property type="entry name" value="HAD superfamily/HAD-like"/>
    <property type="match status" value="1"/>
</dbReference>
<dbReference type="SUPFAM" id="SSF56784">
    <property type="entry name" value="HAD-like"/>
    <property type="match status" value="1"/>
</dbReference>
<sequence length="355" mass="38939">MMHRLPITVSFDALDSLIQITRGLGYQYRSSYASFLLEHGIDLHASCPNATCEVVQELALKAIHDQVRVERAAWTRSANPKEMPIGGDTDEELRSFWTRVLRQTYTCATLYDGAAADVVQRIEELWSDHHNEVRRFEDYVLFDQFSSTKAHSWYPEGLRTLQCLRKWNQVQVSRDKSAVRPGLVEPTPASDLDVVSPSTAAASPVLFLAAPPFVVSNMDPRIRGVFMQLGALEAGERGEPPLLSRIISARDTGYAKPSPIGILTGVRDIAASYRAACRSGGGVCDAGVDVHRHVHVGDADADRVACERAGCHFVQCDPATGVTWGLLQSKLQELEALYGSAPSLQRAMRGDSSSA</sequence>
<dbReference type="InterPro" id="IPR036412">
    <property type="entry name" value="HAD-like_sf"/>
</dbReference>
<evidence type="ECO:0000313" key="3">
    <source>
        <dbReference type="EMBL" id="TPP43763.1"/>
    </source>
</evidence>
<proteinExistence type="predicted"/>
<evidence type="ECO:0000313" key="5">
    <source>
        <dbReference type="Proteomes" id="UP000274082"/>
    </source>
</evidence>
<evidence type="ECO:0000313" key="6">
    <source>
        <dbReference type="Proteomes" id="UP000318447"/>
    </source>
</evidence>
<dbReference type="PANTHER" id="PTHR46191:SF2">
    <property type="entry name" value="HALOACID DEHALOGENASE-LIKE HYDROLASE DOMAIN-CONTAINING PROTEIN 3"/>
    <property type="match status" value="1"/>
</dbReference>
<dbReference type="GO" id="GO:0005634">
    <property type="term" value="C:nucleus"/>
    <property type="evidence" value="ECO:0007669"/>
    <property type="project" value="TreeGrafter"/>
</dbReference>
<gene>
    <name evidence="4" type="ORF">CGC20_34575</name>
    <name evidence="3" type="ORF">CGC21_20810</name>
    <name evidence="1" type="ORF">LdCL_320030800</name>
    <name evidence="2" type="ORF">LDHU3_32.3160</name>
</gene>
<reference evidence="3" key="2">
    <citation type="submission" date="2019-02" db="EMBL/GenBank/DDBJ databases">
        <title>FDA dAtabase for Regulatory Grade micrObial Sequences (FDA-ARGOS): Supporting development and validation of Infectious Disease Dx tests.</title>
        <authorList>
            <person name="Duncan R."/>
            <person name="Fisher C."/>
            <person name="Tallon L.J."/>
            <person name="Sadzewicz L."/>
            <person name="Sengamalay N."/>
            <person name="Ott S."/>
            <person name="Godinez A."/>
            <person name="Nagaraj S."/>
            <person name="Nadendla S."/>
            <person name="Sichtig H."/>
        </authorList>
    </citation>
    <scope>NUCLEOTIDE SEQUENCE</scope>
    <source>
        <strain evidence="4">FDAARGOS_360</strain>
        <strain evidence="3">FDAARGOS_361</strain>
    </source>
</reference>
<dbReference type="OrthoDB" id="270674at2759"/>
<reference evidence="1 5" key="1">
    <citation type="journal article" date="2018" name="Sci. Rep.">
        <title>A complete Leishmania donovani reference genome identifies novel genetic variations associated with virulence.</title>
        <authorList>
            <person name="Lypaczewski P."/>
            <person name="Hoshizaki J."/>
            <person name="Zhang W.-W."/>
            <person name="McCall L.-I."/>
            <person name="Torcivia-Rodriguez J."/>
            <person name="Simonyan V."/>
            <person name="Kaur A."/>
            <person name="Dewar K."/>
            <person name="Matlashewski G."/>
        </authorList>
    </citation>
    <scope>NUCLEOTIDE SEQUENCE [LARGE SCALE GENOMIC DNA]</scope>
    <source>
        <strain evidence="1 5">LdCL</strain>
    </source>
</reference>
<dbReference type="VEuPathDB" id="TriTrypDB:LDHU3_32.3160"/>
<evidence type="ECO:0000313" key="2">
    <source>
        <dbReference type="EMBL" id="CAC5433008.1"/>
    </source>
</evidence>
<dbReference type="PANTHER" id="PTHR46191">
    <property type="match status" value="1"/>
</dbReference>
<reference evidence="2" key="5">
    <citation type="submission" date="2020-06" db="EMBL/GenBank/DDBJ databases">
        <authorList>
            <person name="Camacho E."/>
            <person name="Gonzalez-de la Fuente S."/>
            <person name="Rastrojo A."/>
            <person name="Peiro-Pastor R."/>
            <person name="Solana JC."/>
            <person name="Tabera L."/>
            <person name="Gamarro F."/>
            <person name="Carrasco-Ramiro F."/>
            <person name="Requena JM."/>
            <person name="Aguado B."/>
        </authorList>
    </citation>
    <scope>NUCLEOTIDE SEQUENCE</scope>
</reference>
<dbReference type="VEuPathDB" id="TriTrypDB:LdCL_320030800"/>
<dbReference type="EMBL" id="CP029531">
    <property type="protein sequence ID" value="AYU81799.1"/>
    <property type="molecule type" value="Genomic_DNA"/>
</dbReference>
<dbReference type="InterPro" id="IPR023214">
    <property type="entry name" value="HAD_sf"/>
</dbReference>
<dbReference type="Proteomes" id="UP000274082">
    <property type="component" value="Chromosome 32"/>
</dbReference>
<dbReference type="EMBL" id="RHLC01000009">
    <property type="protein sequence ID" value="TPP43763.1"/>
    <property type="molecule type" value="Genomic_DNA"/>
</dbReference>
<reference evidence="6" key="4">
    <citation type="submission" date="2019-02" db="EMBL/GenBank/DDBJ databases">
        <title>FDA dAtabase for Regulatory Grade micrObial Sequences (FDA-ARGOS): Supporting development and validation of Infectious Disease Dx tests.</title>
        <authorList>
            <person name="Duncan R."/>
            <person name="Fisher C."/>
            <person name="Tallon L."/>
            <person name="Sadzewicz L."/>
            <person name="Sengamalay N."/>
            <person name="Ott S."/>
            <person name="Godinez A."/>
            <person name="Nagaraj S."/>
            <person name="Vavikolanu K."/>
            <person name="Nadendla S."/>
            <person name="Aluvathingal J."/>
            <person name="Sichtig H."/>
        </authorList>
    </citation>
    <scope>NUCLEOTIDE SEQUENCE [LARGE SCALE GENOMIC DNA]</scope>
    <source>
        <strain evidence="6">FDAARGOS_361</strain>
    </source>
</reference>
<evidence type="ECO:0000313" key="4">
    <source>
        <dbReference type="EMBL" id="TPP47260.1"/>
    </source>
</evidence>
<dbReference type="Proteomes" id="UP000318821">
    <property type="component" value="Unassembled WGS sequence"/>
</dbReference>
<name>A0A3Q8IG17_LEIDO</name>
<accession>A0A3Q8IG17</accession>
<dbReference type="EMBL" id="LR812652">
    <property type="protein sequence ID" value="CAC5433008.1"/>
    <property type="molecule type" value="Genomic_DNA"/>
</dbReference>
<dbReference type="AlphaFoldDB" id="A0A3Q8IG17"/>
<evidence type="ECO:0000313" key="1">
    <source>
        <dbReference type="EMBL" id="AYU81799.1"/>
    </source>
</evidence>
<dbReference type="EMBL" id="RHLD01000003">
    <property type="protein sequence ID" value="TPP47260.1"/>
    <property type="molecule type" value="Genomic_DNA"/>
</dbReference>
<dbReference type="Proteomes" id="UP000601710">
    <property type="component" value="Chromosome 32"/>
</dbReference>